<organism evidence="1 2">
    <name type="scientific">Rasiella rasia</name>
    <dbReference type="NCBI Taxonomy" id="2744027"/>
    <lineage>
        <taxon>Bacteria</taxon>
        <taxon>Pseudomonadati</taxon>
        <taxon>Bacteroidota</taxon>
        <taxon>Flavobacteriia</taxon>
        <taxon>Flavobacteriales</taxon>
        <taxon>Flavobacteriaceae</taxon>
        <taxon>Rasiella</taxon>
    </lineage>
</organism>
<dbReference type="AlphaFoldDB" id="A0A6G6GJN7"/>
<dbReference type="KEGG" id="mgel:G5B37_03775"/>
<protein>
    <recommendedName>
        <fullName evidence="3">Lipoprotein</fullName>
    </recommendedName>
</protein>
<dbReference type="RefSeq" id="WP_164678741.1">
    <property type="nucleotide sequence ID" value="NZ_CP049057.1"/>
</dbReference>
<reference evidence="1 2" key="1">
    <citation type="submission" date="2020-02" db="EMBL/GenBank/DDBJ databases">
        <title>Complete genome sequence of Flavobacteriaceae bacterium.</title>
        <authorList>
            <person name="Kim S.-J."/>
            <person name="Kim Y.-S."/>
            <person name="Kim K.-H."/>
        </authorList>
    </citation>
    <scope>NUCLEOTIDE SEQUENCE [LARGE SCALE GENOMIC DNA]</scope>
    <source>
        <strain evidence="1 2">RR4-40</strain>
    </source>
</reference>
<name>A0A6G6GJN7_9FLAO</name>
<keyword evidence="2" id="KW-1185">Reference proteome</keyword>
<dbReference type="EMBL" id="CP049057">
    <property type="protein sequence ID" value="QIE58710.1"/>
    <property type="molecule type" value="Genomic_DNA"/>
</dbReference>
<gene>
    <name evidence="1" type="ORF">G5B37_03775</name>
</gene>
<evidence type="ECO:0000313" key="1">
    <source>
        <dbReference type="EMBL" id="QIE58710.1"/>
    </source>
</evidence>
<dbReference type="Proteomes" id="UP000505306">
    <property type="component" value="Chromosome"/>
</dbReference>
<accession>A0A6G6GJN7</accession>
<sequence>MKKAFSMLLSLLFISCLNTIIRENGIEVIIVNETDNTLTNINFHTSEKIALNLLNDIKPGDSSQSFYMMKEHKVDGNYVLNFSRNDSVSETIPCGYYSNGFSSDRWVKFRVRNDTVFTEFSKF</sequence>
<proteinExistence type="predicted"/>
<dbReference type="PROSITE" id="PS51257">
    <property type="entry name" value="PROKAR_LIPOPROTEIN"/>
    <property type="match status" value="1"/>
</dbReference>
<evidence type="ECO:0000313" key="2">
    <source>
        <dbReference type="Proteomes" id="UP000505306"/>
    </source>
</evidence>
<evidence type="ECO:0008006" key="3">
    <source>
        <dbReference type="Google" id="ProtNLM"/>
    </source>
</evidence>